<comment type="caution">
    <text evidence="2">The sequence shown here is derived from an EMBL/GenBank/DDBJ whole genome shotgun (WGS) entry which is preliminary data.</text>
</comment>
<dbReference type="AlphaFoldDB" id="A0A5B6VCT4"/>
<organism evidence="2 3">
    <name type="scientific">Gossypium australe</name>
    <dbReference type="NCBI Taxonomy" id="47621"/>
    <lineage>
        <taxon>Eukaryota</taxon>
        <taxon>Viridiplantae</taxon>
        <taxon>Streptophyta</taxon>
        <taxon>Embryophyta</taxon>
        <taxon>Tracheophyta</taxon>
        <taxon>Spermatophyta</taxon>
        <taxon>Magnoliopsida</taxon>
        <taxon>eudicotyledons</taxon>
        <taxon>Gunneridae</taxon>
        <taxon>Pentapetalae</taxon>
        <taxon>rosids</taxon>
        <taxon>malvids</taxon>
        <taxon>Malvales</taxon>
        <taxon>Malvaceae</taxon>
        <taxon>Malvoideae</taxon>
        <taxon>Gossypium</taxon>
    </lineage>
</organism>
<reference evidence="3" key="1">
    <citation type="journal article" date="2019" name="Plant Biotechnol. J.">
        <title>Genome sequencing of the Australian wild diploid species Gossypium australe highlights disease resistance and delayed gland morphogenesis.</title>
        <authorList>
            <person name="Cai Y."/>
            <person name="Cai X."/>
            <person name="Wang Q."/>
            <person name="Wang P."/>
            <person name="Zhang Y."/>
            <person name="Cai C."/>
            <person name="Xu Y."/>
            <person name="Wang K."/>
            <person name="Zhou Z."/>
            <person name="Wang C."/>
            <person name="Geng S."/>
            <person name="Li B."/>
            <person name="Dong Q."/>
            <person name="Hou Y."/>
            <person name="Wang H."/>
            <person name="Ai P."/>
            <person name="Liu Z."/>
            <person name="Yi F."/>
            <person name="Sun M."/>
            <person name="An G."/>
            <person name="Cheng J."/>
            <person name="Zhang Y."/>
            <person name="Shi Q."/>
            <person name="Xie Y."/>
            <person name="Shi X."/>
            <person name="Chang Y."/>
            <person name="Huang F."/>
            <person name="Chen Y."/>
            <person name="Hong S."/>
            <person name="Mi L."/>
            <person name="Sun Q."/>
            <person name="Zhang L."/>
            <person name="Zhou B."/>
            <person name="Peng R."/>
            <person name="Zhang X."/>
            <person name="Liu F."/>
        </authorList>
    </citation>
    <scope>NUCLEOTIDE SEQUENCE [LARGE SCALE GENOMIC DNA]</scope>
    <source>
        <strain evidence="3">cv. PA1801</strain>
    </source>
</reference>
<keyword evidence="3" id="KW-1185">Reference proteome</keyword>
<evidence type="ECO:0000259" key="1">
    <source>
        <dbReference type="Pfam" id="PF07727"/>
    </source>
</evidence>
<feature type="domain" description="Reverse transcriptase Ty1/copia-type" evidence="1">
    <location>
        <begin position="4"/>
        <end position="82"/>
    </location>
</feature>
<evidence type="ECO:0000313" key="2">
    <source>
        <dbReference type="EMBL" id="KAA3466912.1"/>
    </source>
</evidence>
<dbReference type="InterPro" id="IPR013103">
    <property type="entry name" value="RVT_2"/>
</dbReference>
<protein>
    <submittedName>
        <fullName evidence="2">TIR-NBS type disease resistance protein</fullName>
    </submittedName>
</protein>
<dbReference type="Pfam" id="PF07727">
    <property type="entry name" value="RVT_2"/>
    <property type="match status" value="1"/>
</dbReference>
<dbReference type="Proteomes" id="UP000325315">
    <property type="component" value="Unassembled WGS sequence"/>
</dbReference>
<evidence type="ECO:0000313" key="3">
    <source>
        <dbReference type="Proteomes" id="UP000325315"/>
    </source>
</evidence>
<sequence length="150" mass="17246">MRPPPRKKIIGYKWVFKKKEGSGSVDTRYKVRLVVKGFSQVEGVDFHDVFSPIVKHASIRGLDVKTAFLHCDLEDDIYIQQGRSCLSSIEIIVWPKAISSPMDLGVAMKISKDKHSRKIFLSKQRYIERILEWFEMQDLKSISTPSSCTL</sequence>
<gene>
    <name evidence="2" type="ORF">EPI10_001972</name>
</gene>
<dbReference type="EMBL" id="SMMG02000007">
    <property type="protein sequence ID" value="KAA3466912.1"/>
    <property type="molecule type" value="Genomic_DNA"/>
</dbReference>
<accession>A0A5B6VCT4</accession>
<dbReference type="OrthoDB" id="1000646at2759"/>
<name>A0A5B6VCT4_9ROSI</name>
<proteinExistence type="predicted"/>